<evidence type="ECO:0000313" key="17">
    <source>
        <dbReference type="EMBL" id="CDI02908.1"/>
    </source>
</evidence>
<dbReference type="AlphaFoldDB" id="W6MDI2"/>
<dbReference type="InterPro" id="IPR036618">
    <property type="entry name" value="PtsI_HPr-bd_sf"/>
</dbReference>
<evidence type="ECO:0000256" key="8">
    <source>
        <dbReference type="ARBA" id="ARBA00022597"/>
    </source>
</evidence>
<dbReference type="InterPro" id="IPR015813">
    <property type="entry name" value="Pyrv/PenolPyrv_kinase-like_dom"/>
</dbReference>
<dbReference type="InterPro" id="IPR000121">
    <property type="entry name" value="PEP_util_C"/>
</dbReference>
<organism evidence="17 18">
    <name type="scientific">Candidatus Competibacter denitrificans Run_A_D11</name>
    <dbReference type="NCBI Taxonomy" id="1400863"/>
    <lineage>
        <taxon>Bacteria</taxon>
        <taxon>Pseudomonadati</taxon>
        <taxon>Pseudomonadota</taxon>
        <taxon>Gammaproteobacteria</taxon>
        <taxon>Candidatus Competibacteraceae</taxon>
        <taxon>Candidatus Competibacter</taxon>
    </lineage>
</organism>
<dbReference type="NCBIfam" id="TIGR01003">
    <property type="entry name" value="PTS_HPr_family"/>
    <property type="match status" value="1"/>
</dbReference>
<dbReference type="InterPro" id="IPR040442">
    <property type="entry name" value="Pyrv_kinase-like_dom_sf"/>
</dbReference>
<dbReference type="Gene3D" id="1.10.274.10">
    <property type="entry name" value="PtsI, HPr-binding domain"/>
    <property type="match status" value="1"/>
</dbReference>
<dbReference type="Proteomes" id="UP000035760">
    <property type="component" value="Unassembled WGS sequence"/>
</dbReference>
<dbReference type="SUPFAM" id="SSF52009">
    <property type="entry name" value="Phosphohistidine domain"/>
    <property type="match status" value="1"/>
</dbReference>
<dbReference type="InterPro" id="IPR036637">
    <property type="entry name" value="Phosphohistidine_dom_sf"/>
</dbReference>
<evidence type="ECO:0000313" key="18">
    <source>
        <dbReference type="Proteomes" id="UP000035760"/>
    </source>
</evidence>
<dbReference type="SUPFAM" id="SSF47831">
    <property type="entry name" value="Enzyme I of the PEP:sugar phosphotransferase system HPr-binding (sub)domain"/>
    <property type="match status" value="1"/>
</dbReference>
<reference evidence="17" key="2">
    <citation type="submission" date="2014-03" db="EMBL/GenBank/DDBJ databases">
        <title>Candidatus Competibacter-lineage genomes retrieved from metagenomes reveal functional metabolic diversity.</title>
        <authorList>
            <person name="McIlroy S.J."/>
            <person name="Albertsen M."/>
            <person name="Andresen E.K."/>
            <person name="Saunders A.M."/>
            <person name="Kristiansen R."/>
            <person name="Stokholm-Bjerregaard M."/>
            <person name="Nielsen K.L."/>
            <person name="Nielsen P.H."/>
        </authorList>
    </citation>
    <scope>NUCLEOTIDE SEQUENCE</scope>
    <source>
        <strain evidence="17">Run_A_D11</strain>
    </source>
</reference>
<comment type="subcellular location">
    <subcellularLocation>
        <location evidence="3">Cytoplasm</location>
    </subcellularLocation>
</comment>
<evidence type="ECO:0000259" key="15">
    <source>
        <dbReference type="PROSITE" id="PS51093"/>
    </source>
</evidence>
<dbReference type="InterPro" id="IPR006318">
    <property type="entry name" value="PTS_EI-like"/>
</dbReference>
<keyword evidence="11" id="KW-0479">Metal-binding</keyword>
<dbReference type="STRING" id="1400863.BN873_360002"/>
<sequence length="848" mass="90037">MTNPNVITLIAPLSGPLVPLERVPDPVFAQKMVGDGISIDPLDQCLRAPCDGQIVQLHSAGHAVTVATSQGIEVLMHIGLDTVNLKGQGFSSTVKMGDVVKTGDPLIEFDADYVATHAKSLLTQIVITNSDRVAAFAPRSGNVAAGKSAILELTLTGAAQANTDADAGKTVTSEAILIPNPTGLHARPAAVLANLAKKFKADVRLQKGDQVANAKSVVSIMGLEIGNGDKVTLIAKGDDADAAVETLTPLLWEGLGDEGCKPAPAPASFEPSPGNAPAPRARSEDPNLLIGVAASPGLAVGEVFQIRHQEIQVNESAAGTPQQERDRLDRAVDQGRAQLEALQASLHGQRAADKAAIFAAHQELLDDPDLLDIAHSALAKGKSAEFAWHRAFSTHADRLASLRNELLAARANDLRDVGRRVLTLLTGVEPERQTPPTNAILVAEELSPSDTASLDRSRVRGFCTTLGGATSHVAILARSLDIPAVAGIEPRALELANGTPVVLDGGKGIVRLNPSPEEITRIRETQERMAARRKAELEVAHEPAITLDGHRMEVVGNIGGLAEAEQIAGLGGEGVGLLRSEFVFLERSSAPSEDEQFEIYKAIVEALGPDRPLIIRTLDVGGDKPLVYLPIPKEENPFLGERGLRIGLDRPEILRLQLRAILRAAAYGKVRVMFPMVGLLSELRDAKAMLEEERQRLNAAPIETGIMVEIPAAAIMAAQFAREVDFFSIGTNDLTQYTLAMDRGHPKLAPKVDGLNPSILRLIAWTVKAAHDEGKWVGVCGGIASDPQAVPLLIGLGVDELSVSLPTIPSIKAQIRTLWLHECQELAQRALALETAAEVRMATSASAP</sequence>
<reference evidence="17" key="1">
    <citation type="submission" date="2013-07" db="EMBL/GenBank/DDBJ databases">
        <authorList>
            <person name="McIlroy S."/>
        </authorList>
    </citation>
    <scope>NUCLEOTIDE SEQUENCE [LARGE SCALE GENOMIC DNA]</scope>
    <source>
        <strain evidence="17">Run_A_D11</strain>
    </source>
</reference>
<dbReference type="PROSITE" id="PS00369">
    <property type="entry name" value="PTS_HPR_HIS"/>
    <property type="match status" value="1"/>
</dbReference>
<evidence type="ECO:0000256" key="1">
    <source>
        <dbReference type="ARBA" id="ARBA00000683"/>
    </source>
</evidence>
<dbReference type="Gene3D" id="3.30.1340.10">
    <property type="entry name" value="HPr-like"/>
    <property type="match status" value="1"/>
</dbReference>
<evidence type="ECO:0000256" key="2">
    <source>
        <dbReference type="ARBA" id="ARBA00001946"/>
    </source>
</evidence>
<comment type="catalytic activity">
    <reaction evidence="1">
        <text>L-histidyl-[protein] + phosphoenolpyruvate = N(pros)-phospho-L-histidyl-[protein] + pyruvate</text>
        <dbReference type="Rhea" id="RHEA:23880"/>
        <dbReference type="Rhea" id="RHEA-COMP:9745"/>
        <dbReference type="Rhea" id="RHEA-COMP:9746"/>
        <dbReference type="ChEBI" id="CHEBI:15361"/>
        <dbReference type="ChEBI" id="CHEBI:29979"/>
        <dbReference type="ChEBI" id="CHEBI:58702"/>
        <dbReference type="ChEBI" id="CHEBI:64837"/>
        <dbReference type="EC" id="2.7.3.9"/>
    </reaction>
</comment>
<dbReference type="InterPro" id="IPR002114">
    <property type="entry name" value="PTS_HPr_Ser_P_site"/>
</dbReference>
<dbReference type="EC" id="2.7.3.9" evidence="5"/>
<dbReference type="GO" id="GO:0005737">
    <property type="term" value="C:cytoplasm"/>
    <property type="evidence" value="ECO:0007669"/>
    <property type="project" value="UniProtKB-SubCell"/>
</dbReference>
<keyword evidence="10" id="KW-0598">Phosphotransferase system</keyword>
<dbReference type="PROSITE" id="PS51093">
    <property type="entry name" value="PTS_EIIA_TYPE_1"/>
    <property type="match status" value="1"/>
</dbReference>
<dbReference type="PANTHER" id="PTHR46244">
    <property type="entry name" value="PHOSPHOENOLPYRUVATE-PROTEIN PHOSPHOTRANSFERASE"/>
    <property type="match status" value="1"/>
</dbReference>
<proteinExistence type="inferred from homology"/>
<dbReference type="Gene3D" id="3.20.20.60">
    <property type="entry name" value="Phosphoenolpyruvate-binding domains"/>
    <property type="match status" value="1"/>
</dbReference>
<dbReference type="GO" id="GO:0046872">
    <property type="term" value="F:metal ion binding"/>
    <property type="evidence" value="ECO:0007669"/>
    <property type="project" value="UniProtKB-KW"/>
</dbReference>
<dbReference type="InterPro" id="IPR050499">
    <property type="entry name" value="PEP-utilizing_PTS_enzyme"/>
</dbReference>
<dbReference type="EMBL" id="CBTJ020000043">
    <property type="protein sequence ID" value="CDI02908.1"/>
    <property type="molecule type" value="Genomic_DNA"/>
</dbReference>
<keyword evidence="8" id="KW-0762">Sugar transport</keyword>
<dbReference type="Pfam" id="PF00358">
    <property type="entry name" value="PTS_EIIA_1"/>
    <property type="match status" value="1"/>
</dbReference>
<feature type="domain" description="HPr" evidence="16">
    <location>
        <begin position="170"/>
        <end position="258"/>
    </location>
</feature>
<dbReference type="Gene3D" id="2.70.70.10">
    <property type="entry name" value="Glucose Permease (Domain IIA)"/>
    <property type="match status" value="1"/>
</dbReference>
<dbReference type="InterPro" id="IPR001020">
    <property type="entry name" value="PTS_HPr_His_P_site"/>
</dbReference>
<evidence type="ECO:0000256" key="9">
    <source>
        <dbReference type="ARBA" id="ARBA00022679"/>
    </source>
</evidence>
<dbReference type="Pfam" id="PF02896">
    <property type="entry name" value="PEP-utilizers_C"/>
    <property type="match status" value="1"/>
</dbReference>
<dbReference type="InterPro" id="IPR011055">
    <property type="entry name" value="Dup_hybrid_motif"/>
</dbReference>
<evidence type="ECO:0000256" key="3">
    <source>
        <dbReference type="ARBA" id="ARBA00004496"/>
    </source>
</evidence>
<feature type="domain" description="PTS EIIA type-1" evidence="15">
    <location>
        <begin position="25"/>
        <end position="129"/>
    </location>
</feature>
<comment type="similarity">
    <text evidence="4">Belongs to the PEP-utilizing enzyme family.</text>
</comment>
<dbReference type="Pfam" id="PF00391">
    <property type="entry name" value="PEP-utilizers"/>
    <property type="match status" value="1"/>
</dbReference>
<keyword evidence="18" id="KW-1185">Reference proteome</keyword>
<dbReference type="PROSITE" id="PS00589">
    <property type="entry name" value="PTS_HPR_SER"/>
    <property type="match status" value="1"/>
</dbReference>
<keyword evidence="6" id="KW-0813">Transport</keyword>
<dbReference type="InterPro" id="IPR023151">
    <property type="entry name" value="PEP_util_CS"/>
</dbReference>
<comment type="cofactor">
    <cofactor evidence="2">
        <name>Mg(2+)</name>
        <dbReference type="ChEBI" id="CHEBI:18420"/>
    </cofactor>
</comment>
<dbReference type="GO" id="GO:0009401">
    <property type="term" value="P:phosphoenolpyruvate-dependent sugar phosphotransferase system"/>
    <property type="evidence" value="ECO:0007669"/>
    <property type="project" value="UniProtKB-KW"/>
</dbReference>
<evidence type="ECO:0000256" key="12">
    <source>
        <dbReference type="ARBA" id="ARBA00022777"/>
    </source>
</evidence>
<dbReference type="Pfam" id="PF05524">
    <property type="entry name" value="PEP-utilisers_N"/>
    <property type="match status" value="1"/>
</dbReference>
<evidence type="ECO:0000256" key="5">
    <source>
        <dbReference type="ARBA" id="ARBA00012232"/>
    </source>
</evidence>
<keyword evidence="12" id="KW-0418">Kinase</keyword>
<dbReference type="SUPFAM" id="SSF51621">
    <property type="entry name" value="Phosphoenolpyruvate/pyruvate domain"/>
    <property type="match status" value="1"/>
</dbReference>
<dbReference type="PANTHER" id="PTHR46244:SF6">
    <property type="entry name" value="PHOSPHOENOLPYRUVATE-PROTEIN PHOSPHOTRANSFERASE"/>
    <property type="match status" value="1"/>
</dbReference>
<evidence type="ECO:0000259" key="16">
    <source>
        <dbReference type="PROSITE" id="PS51350"/>
    </source>
</evidence>
<dbReference type="PROSITE" id="PS51350">
    <property type="entry name" value="PTS_HPR_DOM"/>
    <property type="match status" value="1"/>
</dbReference>
<evidence type="ECO:0000256" key="14">
    <source>
        <dbReference type="SAM" id="MobiDB-lite"/>
    </source>
</evidence>
<dbReference type="InterPro" id="IPR008731">
    <property type="entry name" value="PTS_EIN"/>
</dbReference>
<evidence type="ECO:0000256" key="4">
    <source>
        <dbReference type="ARBA" id="ARBA00007837"/>
    </source>
</evidence>
<dbReference type="SUPFAM" id="SSF55594">
    <property type="entry name" value="HPr-like"/>
    <property type="match status" value="1"/>
</dbReference>
<dbReference type="SUPFAM" id="SSF51261">
    <property type="entry name" value="Duplicated hybrid motif"/>
    <property type="match status" value="1"/>
</dbReference>
<protein>
    <recommendedName>
        <fullName evidence="5">phosphoenolpyruvate--protein phosphotransferase</fullName>
        <ecNumber evidence="5">2.7.3.9</ecNumber>
    </recommendedName>
</protein>
<keyword evidence="9 17" id="KW-0808">Transferase</keyword>
<accession>W6MDI2</accession>
<dbReference type="OrthoDB" id="9765468at2"/>
<dbReference type="CDD" id="cd00367">
    <property type="entry name" value="PTS-HPr_like"/>
    <property type="match status" value="1"/>
</dbReference>
<dbReference type="InterPro" id="IPR035895">
    <property type="entry name" value="HPr-like_sf"/>
</dbReference>
<feature type="region of interest" description="Disordered" evidence="14">
    <location>
        <begin position="258"/>
        <end position="282"/>
    </location>
</feature>
<dbReference type="GO" id="GO:0016301">
    <property type="term" value="F:kinase activity"/>
    <property type="evidence" value="ECO:0007669"/>
    <property type="project" value="UniProtKB-KW"/>
</dbReference>
<gene>
    <name evidence="17" type="ORF">BN873_360002</name>
</gene>
<dbReference type="Gene3D" id="3.50.30.10">
    <property type="entry name" value="Phosphohistidine domain"/>
    <property type="match status" value="1"/>
</dbReference>
<evidence type="ECO:0000256" key="13">
    <source>
        <dbReference type="ARBA" id="ARBA00022842"/>
    </source>
</evidence>
<dbReference type="InterPro" id="IPR000032">
    <property type="entry name" value="HPr-like"/>
</dbReference>
<dbReference type="PROSITE" id="PS00371">
    <property type="entry name" value="PTS_EIIA_TYPE_1_HIS"/>
    <property type="match status" value="1"/>
</dbReference>
<evidence type="ECO:0000256" key="6">
    <source>
        <dbReference type="ARBA" id="ARBA00022448"/>
    </source>
</evidence>
<dbReference type="NCBIfam" id="TIGR00830">
    <property type="entry name" value="PTBA"/>
    <property type="match status" value="1"/>
</dbReference>
<dbReference type="RefSeq" id="WP_048673468.1">
    <property type="nucleotide sequence ID" value="NZ_CBTJ020000043.1"/>
</dbReference>
<dbReference type="InterPro" id="IPR001127">
    <property type="entry name" value="PTS_EIIA_1_perm"/>
</dbReference>
<keyword evidence="13" id="KW-0460">Magnesium</keyword>
<dbReference type="NCBIfam" id="TIGR01417">
    <property type="entry name" value="PTS_I_fam"/>
    <property type="match status" value="1"/>
</dbReference>
<dbReference type="PROSITE" id="PS00742">
    <property type="entry name" value="PEP_ENZYMES_2"/>
    <property type="match status" value="1"/>
</dbReference>
<dbReference type="InterPro" id="IPR008279">
    <property type="entry name" value="PEP-util_enz_mobile_dom"/>
</dbReference>
<evidence type="ECO:0000256" key="11">
    <source>
        <dbReference type="ARBA" id="ARBA00022723"/>
    </source>
</evidence>
<dbReference type="PRINTS" id="PR01736">
    <property type="entry name" value="PHPHTRNFRASE"/>
</dbReference>
<keyword evidence="7" id="KW-0963">Cytoplasm</keyword>
<comment type="caution">
    <text evidence="17">The sequence shown here is derived from an EMBL/GenBank/DDBJ whole genome shotgun (WGS) entry which is preliminary data.</text>
</comment>
<dbReference type="Pfam" id="PF00381">
    <property type="entry name" value="PTS-HPr"/>
    <property type="match status" value="1"/>
</dbReference>
<name>W6MDI2_9GAMM</name>
<evidence type="ECO:0000256" key="10">
    <source>
        <dbReference type="ARBA" id="ARBA00022683"/>
    </source>
</evidence>
<dbReference type="GO" id="GO:0008965">
    <property type="term" value="F:phosphoenolpyruvate-protein phosphotransferase activity"/>
    <property type="evidence" value="ECO:0007669"/>
    <property type="project" value="UniProtKB-EC"/>
</dbReference>
<dbReference type="PRINTS" id="PR00107">
    <property type="entry name" value="PHOSPHOCPHPR"/>
</dbReference>
<evidence type="ECO:0000256" key="7">
    <source>
        <dbReference type="ARBA" id="ARBA00022490"/>
    </source>
</evidence>
<dbReference type="FunFam" id="2.70.70.10:FF:000001">
    <property type="entry name" value="PTS system glucose-specific IIA component"/>
    <property type="match status" value="1"/>
</dbReference>